<keyword evidence="2 5" id="KW-0808">Transferase</keyword>
<evidence type="ECO:0000256" key="1">
    <source>
        <dbReference type="ARBA" id="ARBA00022603"/>
    </source>
</evidence>
<accession>A0A2R8ABZ2</accession>
<evidence type="ECO:0000256" key="2">
    <source>
        <dbReference type="ARBA" id="ARBA00022679"/>
    </source>
</evidence>
<evidence type="ECO:0000256" key="4">
    <source>
        <dbReference type="ARBA" id="ARBA00022884"/>
    </source>
</evidence>
<dbReference type="PROSITE" id="PS51686">
    <property type="entry name" value="SAM_MT_RSMB_NOP"/>
    <property type="match status" value="1"/>
</dbReference>
<dbReference type="InterPro" id="IPR029063">
    <property type="entry name" value="SAM-dependent_MTases_sf"/>
</dbReference>
<evidence type="ECO:0000259" key="6">
    <source>
        <dbReference type="PROSITE" id="PS51686"/>
    </source>
</evidence>
<organism evidence="7 8">
    <name type="scientific">Pontivivens insulae</name>
    <dbReference type="NCBI Taxonomy" id="1639689"/>
    <lineage>
        <taxon>Bacteria</taxon>
        <taxon>Pseudomonadati</taxon>
        <taxon>Pseudomonadota</taxon>
        <taxon>Alphaproteobacteria</taxon>
        <taxon>Rhodobacterales</taxon>
        <taxon>Paracoccaceae</taxon>
        <taxon>Pontivivens</taxon>
    </lineage>
</organism>
<dbReference type="PRINTS" id="PR02008">
    <property type="entry name" value="RCMTFAMILY"/>
</dbReference>
<dbReference type="InterPro" id="IPR001678">
    <property type="entry name" value="MeTrfase_RsmB-F_NOP2_dom"/>
</dbReference>
<dbReference type="Pfam" id="PF01189">
    <property type="entry name" value="Methyltr_RsmB-F"/>
    <property type="match status" value="1"/>
</dbReference>
<feature type="domain" description="SAM-dependent MTase RsmB/NOP-type" evidence="6">
    <location>
        <begin position="132"/>
        <end position="386"/>
    </location>
</feature>
<dbReference type="CDD" id="cd02440">
    <property type="entry name" value="AdoMet_MTases"/>
    <property type="match status" value="1"/>
</dbReference>
<gene>
    <name evidence="7" type="primary">rsmB_2</name>
    <name evidence="7" type="ORF">POI8812_01928</name>
</gene>
<feature type="binding site" evidence="5">
    <location>
        <position position="284"/>
    </location>
    <ligand>
        <name>S-adenosyl-L-methionine</name>
        <dbReference type="ChEBI" id="CHEBI:59789"/>
    </ligand>
</feature>
<dbReference type="Pfam" id="PF22458">
    <property type="entry name" value="RsmF-B_ferredox"/>
    <property type="match status" value="1"/>
</dbReference>
<comment type="caution">
    <text evidence="5">Lacks conserved residue(s) required for the propagation of feature annotation.</text>
</comment>
<dbReference type="PANTHER" id="PTHR22807">
    <property type="entry name" value="NOP2 YEAST -RELATED NOL1/NOP2/FMU SUN DOMAIN-CONTAINING"/>
    <property type="match status" value="1"/>
</dbReference>
<dbReference type="EMBL" id="OMKW01000002">
    <property type="protein sequence ID" value="SPF29615.1"/>
    <property type="molecule type" value="Genomic_DNA"/>
</dbReference>
<evidence type="ECO:0000313" key="8">
    <source>
        <dbReference type="Proteomes" id="UP000244932"/>
    </source>
</evidence>
<keyword evidence="1 5" id="KW-0489">Methyltransferase</keyword>
<reference evidence="7 8" key="1">
    <citation type="submission" date="2018-03" db="EMBL/GenBank/DDBJ databases">
        <authorList>
            <person name="Keele B.F."/>
        </authorList>
    </citation>
    <scope>NUCLEOTIDE SEQUENCE [LARGE SCALE GENOMIC DNA]</scope>
    <source>
        <strain evidence="7 8">CeCT 8812</strain>
    </source>
</reference>
<evidence type="ECO:0000256" key="3">
    <source>
        <dbReference type="ARBA" id="ARBA00022691"/>
    </source>
</evidence>
<dbReference type="SUPFAM" id="SSF53335">
    <property type="entry name" value="S-adenosyl-L-methionine-dependent methyltransferases"/>
    <property type="match status" value="1"/>
</dbReference>
<dbReference type="PANTHER" id="PTHR22807:SF53">
    <property type="entry name" value="RIBOSOMAL RNA SMALL SUBUNIT METHYLTRANSFERASE B-RELATED"/>
    <property type="match status" value="1"/>
</dbReference>
<feature type="binding site" evidence="5">
    <location>
        <position position="245"/>
    </location>
    <ligand>
        <name>S-adenosyl-L-methionine</name>
        <dbReference type="ChEBI" id="CHEBI:59789"/>
    </ligand>
</feature>
<feature type="binding site" evidence="5">
    <location>
        <position position="269"/>
    </location>
    <ligand>
        <name>S-adenosyl-L-methionine</name>
        <dbReference type="ChEBI" id="CHEBI:59789"/>
    </ligand>
</feature>
<keyword evidence="8" id="KW-1185">Reference proteome</keyword>
<dbReference type="EC" id="2.1.1.176" evidence="7"/>
<dbReference type="InterPro" id="IPR054728">
    <property type="entry name" value="RsmB-like_ferredoxin"/>
</dbReference>
<dbReference type="Proteomes" id="UP000244932">
    <property type="component" value="Unassembled WGS sequence"/>
</dbReference>
<dbReference type="GO" id="GO:0003723">
    <property type="term" value="F:RNA binding"/>
    <property type="evidence" value="ECO:0007669"/>
    <property type="project" value="UniProtKB-UniRule"/>
</dbReference>
<proteinExistence type="inferred from homology"/>
<comment type="similarity">
    <text evidence="5">Belongs to the class I-like SAM-binding methyltransferase superfamily. RsmB/NOP family.</text>
</comment>
<dbReference type="GO" id="GO:0008173">
    <property type="term" value="F:RNA methyltransferase activity"/>
    <property type="evidence" value="ECO:0007669"/>
    <property type="project" value="InterPro"/>
</dbReference>
<dbReference type="InterPro" id="IPR049560">
    <property type="entry name" value="MeTrfase_RsmB-F_NOP2_cat"/>
</dbReference>
<dbReference type="OrthoDB" id="9810297at2"/>
<dbReference type="GO" id="GO:0001510">
    <property type="term" value="P:RNA methylation"/>
    <property type="evidence" value="ECO:0007669"/>
    <property type="project" value="InterPro"/>
</dbReference>
<dbReference type="AlphaFoldDB" id="A0A2R8ABZ2"/>
<dbReference type="InterPro" id="IPR023267">
    <property type="entry name" value="RCMT"/>
</dbReference>
<dbReference type="Gene3D" id="3.40.50.150">
    <property type="entry name" value="Vaccinia Virus protein VP39"/>
    <property type="match status" value="1"/>
</dbReference>
<evidence type="ECO:0000313" key="7">
    <source>
        <dbReference type="EMBL" id="SPF29615.1"/>
    </source>
</evidence>
<sequence length="386" mass="41967">MTPAARYAAAAEIVDAIVAGERLEPAIRAWGRAHRFAGSKDRRAIADICYDIARRWWSTAALGSAETGRGRVLGLLRARGVAAETVFTGQGHALAPLSAQEILMPSDPVPYDFPPFLIRELEEVFGSRLPEVNAMVQERAPVDLRVNTAKTSRESLARLLAEAGFDAVPLDDVPTALRLSGSGRGLTETDLFAEGLFELQDAGSQQIVAFAKPETATTILDYCAGGGGKTLALAAASGRRVVAHDIAPRRMKDIPNRARRAGASVDIIDTADLPERCFDLVYVDAPCTGSGSWRRDPYGKISLTEQRFDDIRHAQVAALRSASRHVAPQGRIAYATCSVLKSENNLQINSFFNEFDFMISERNLSIDFLSDRDGFYANIITNISNL</sequence>
<feature type="active site" description="Nucleophile" evidence="5">
    <location>
        <position position="337"/>
    </location>
</feature>
<name>A0A2R8ABZ2_9RHOB</name>
<keyword evidence="4 5" id="KW-0694">RNA-binding</keyword>
<dbReference type="RefSeq" id="WP_108782294.1">
    <property type="nucleotide sequence ID" value="NZ_OMKW01000002.1"/>
</dbReference>
<keyword evidence="3 5" id="KW-0949">S-adenosyl-L-methionine</keyword>
<dbReference type="Gene3D" id="3.30.70.1170">
    <property type="entry name" value="Sun protein, domain 3"/>
    <property type="match status" value="1"/>
</dbReference>
<protein>
    <submittedName>
        <fullName evidence="7">Ribosomal RNA small subunit methyltransferase B</fullName>
        <ecNumber evidence="7">2.1.1.176</ecNumber>
    </submittedName>
</protein>
<evidence type="ECO:0000256" key="5">
    <source>
        <dbReference type="PROSITE-ProRule" id="PRU01023"/>
    </source>
</evidence>